<keyword evidence="1" id="KW-0812">Transmembrane</keyword>
<dbReference type="OrthoDB" id="5405107at2759"/>
<gene>
    <name evidence="2" type="ORF">PDIGIT_LOCUS6267</name>
</gene>
<dbReference type="EMBL" id="CAOQHR010000004">
    <property type="protein sequence ID" value="CAI6333229.1"/>
    <property type="molecule type" value="Genomic_DNA"/>
</dbReference>
<organism evidence="2 3">
    <name type="scientific">Periconia digitata</name>
    <dbReference type="NCBI Taxonomy" id="1303443"/>
    <lineage>
        <taxon>Eukaryota</taxon>
        <taxon>Fungi</taxon>
        <taxon>Dikarya</taxon>
        <taxon>Ascomycota</taxon>
        <taxon>Pezizomycotina</taxon>
        <taxon>Dothideomycetes</taxon>
        <taxon>Pleosporomycetidae</taxon>
        <taxon>Pleosporales</taxon>
        <taxon>Massarineae</taxon>
        <taxon>Periconiaceae</taxon>
        <taxon>Periconia</taxon>
    </lineage>
</organism>
<accession>A0A9W4XII9</accession>
<dbReference type="Proteomes" id="UP001152607">
    <property type="component" value="Unassembled WGS sequence"/>
</dbReference>
<feature type="transmembrane region" description="Helical" evidence="1">
    <location>
        <begin position="57"/>
        <end position="74"/>
    </location>
</feature>
<evidence type="ECO:0000256" key="1">
    <source>
        <dbReference type="SAM" id="Phobius"/>
    </source>
</evidence>
<evidence type="ECO:0000313" key="2">
    <source>
        <dbReference type="EMBL" id="CAI6333229.1"/>
    </source>
</evidence>
<sequence length="181" mass="20199">MPLIPLITISALSGYGLYRSYENITRLQQYEEQSEKAAKWSNAVAERLHKTRTTQTSSTLSLLISFLTAIYLMIPTTLKRYHFLLAALLNVGALFLSRSHMASFWNDRKQIQVPFVEKFNEAIKGSEGVVKLLGLVCSTWAAAGALWMSGLENALWAQFVFMAGVGALSLITRNEPPKQVN</sequence>
<reference evidence="2" key="1">
    <citation type="submission" date="2023-01" db="EMBL/GenBank/DDBJ databases">
        <authorList>
            <person name="Van Ghelder C."/>
            <person name="Rancurel C."/>
        </authorList>
    </citation>
    <scope>NUCLEOTIDE SEQUENCE</scope>
    <source>
        <strain evidence="2">CNCM I-4278</strain>
    </source>
</reference>
<feature type="transmembrane region" description="Helical" evidence="1">
    <location>
        <begin position="154"/>
        <end position="172"/>
    </location>
</feature>
<keyword evidence="1" id="KW-0472">Membrane</keyword>
<proteinExistence type="predicted"/>
<comment type="caution">
    <text evidence="2">The sequence shown here is derived from an EMBL/GenBank/DDBJ whole genome shotgun (WGS) entry which is preliminary data.</text>
</comment>
<keyword evidence="1" id="KW-1133">Transmembrane helix</keyword>
<feature type="transmembrane region" description="Helical" evidence="1">
    <location>
        <begin position="128"/>
        <end position="148"/>
    </location>
</feature>
<evidence type="ECO:0000313" key="3">
    <source>
        <dbReference type="Proteomes" id="UP001152607"/>
    </source>
</evidence>
<dbReference type="AlphaFoldDB" id="A0A9W4XII9"/>
<keyword evidence="3" id="KW-1185">Reference proteome</keyword>
<protein>
    <submittedName>
        <fullName evidence="2">Uncharacterized protein</fullName>
    </submittedName>
</protein>
<feature type="transmembrane region" description="Helical" evidence="1">
    <location>
        <begin position="80"/>
        <end position="97"/>
    </location>
</feature>
<name>A0A9W4XII9_9PLEO</name>